<evidence type="ECO:0000313" key="1">
    <source>
        <dbReference type="Proteomes" id="UP000694844"/>
    </source>
</evidence>
<dbReference type="Proteomes" id="UP000694844">
    <property type="component" value="Chromosome 7"/>
</dbReference>
<dbReference type="KEGG" id="cvn:111102542"/>
<dbReference type="OrthoDB" id="6211799at2759"/>
<keyword evidence="1" id="KW-1185">Reference proteome</keyword>
<sequence length="149" mass="17877">MNKQGKDKERERRMLAVKQIQRELLDRVQRRENYIKHRANVLKEMMDKIKELNLEKVKKSGYVDNMHSQIEKPEEDEDFLPRKLFFFGVDTLDIQPKITLEIKTSSNEMAEERKDLKFEGDNGHECPLPKKPKMRNTFLGRMRRLFGLK</sequence>
<organism evidence="1 2">
    <name type="scientific">Crassostrea virginica</name>
    <name type="common">Eastern oyster</name>
    <dbReference type="NCBI Taxonomy" id="6565"/>
    <lineage>
        <taxon>Eukaryota</taxon>
        <taxon>Metazoa</taxon>
        <taxon>Spiralia</taxon>
        <taxon>Lophotrochozoa</taxon>
        <taxon>Mollusca</taxon>
        <taxon>Bivalvia</taxon>
        <taxon>Autobranchia</taxon>
        <taxon>Pteriomorphia</taxon>
        <taxon>Ostreida</taxon>
        <taxon>Ostreoidea</taxon>
        <taxon>Ostreidae</taxon>
        <taxon>Crassostrea</taxon>
    </lineage>
</organism>
<proteinExistence type="predicted"/>
<dbReference type="RefSeq" id="XP_022291045.1">
    <property type="nucleotide sequence ID" value="XM_022435337.1"/>
</dbReference>
<evidence type="ECO:0000313" key="2">
    <source>
        <dbReference type="RefSeq" id="XP_022291045.1"/>
    </source>
</evidence>
<dbReference type="GeneID" id="111102542"/>
<name>A0A8B8AIQ0_CRAVI</name>
<accession>A0A8B8AIQ0</accession>
<gene>
    <name evidence="2" type="primary">LOC111102542</name>
</gene>
<protein>
    <submittedName>
        <fullName evidence="2">Uncharacterized protein LOC111102542</fullName>
    </submittedName>
</protein>
<reference evidence="2" key="1">
    <citation type="submission" date="2025-08" db="UniProtKB">
        <authorList>
            <consortium name="RefSeq"/>
        </authorList>
    </citation>
    <scope>IDENTIFICATION</scope>
    <source>
        <tissue evidence="2">Whole sample</tissue>
    </source>
</reference>
<dbReference type="AlphaFoldDB" id="A0A8B8AIQ0"/>